<dbReference type="InterPro" id="IPR014710">
    <property type="entry name" value="RmlC-like_jellyroll"/>
</dbReference>
<evidence type="ECO:0000313" key="3">
    <source>
        <dbReference type="EMBL" id="KAA0177786.1"/>
    </source>
</evidence>
<dbReference type="Gene3D" id="2.60.120.10">
    <property type="entry name" value="Jelly Rolls"/>
    <property type="match status" value="1"/>
</dbReference>
<feature type="compositionally biased region" description="Acidic residues" evidence="1">
    <location>
        <begin position="300"/>
        <end position="326"/>
    </location>
</feature>
<dbReference type="AlphaFoldDB" id="A0A5A8EIR0"/>
<dbReference type="Pfam" id="PF13621">
    <property type="entry name" value="Cupin_8"/>
    <property type="match status" value="1"/>
</dbReference>
<evidence type="ECO:0000256" key="1">
    <source>
        <dbReference type="SAM" id="MobiDB-lite"/>
    </source>
</evidence>
<sequence>MAAWNRYAGACVSESGPGSSGRDVATVPQAEGSSLTAQAFFKDFVAPRKPLLVRGHLSDEAWTLSARWSLAWFEARAGPERVKVEVRDPEAGSGRSFGQGREVEMPVAALCKHVREGGEALYMTTQDLTHDADGRPALFGTPVTCLSDCFPVRPRLAGNLIPANLNIWLGRSAAGSSSGLHHDFHDNLYLLLRGRKRFRLFAPSDAGRLPMVGTITAVHPNGRFQYEGETVNADGSDAGASAAQAAADAQAAASRELEEAEAAVERGEPGAGARLERAEAALDAAMEAVLDAEAGGEGAASDEDEDEDEDGFPAGGDEEDDEAEDMDAAEMERLWKKTARSAEARKAAAAAAAAAAPAASSSSSSSSPPAAAAAAASSSPLPEGVSSSSAGAAAVGSARPAWRVGDALPPAKDPPKNFCTVTSDQARAIPGTSMLEVEVHAGDMLYLPAGWYHEVVSLDAVQSPEAPASASAEAKAAAAMSGAATRAQLAAAAAEGKEADLPYHCAMNYWFHPPDADEFEAPYTSGFWARDWEERDLDA</sequence>
<comment type="caution">
    <text evidence="3">The sequence shown here is derived from an EMBL/GenBank/DDBJ whole genome shotgun (WGS) entry which is preliminary data.</text>
</comment>
<dbReference type="SUPFAM" id="SSF51197">
    <property type="entry name" value="Clavaminate synthase-like"/>
    <property type="match status" value="1"/>
</dbReference>
<dbReference type="Proteomes" id="UP000322899">
    <property type="component" value="Unassembled WGS sequence"/>
</dbReference>
<protein>
    <recommendedName>
        <fullName evidence="2">JmjC domain-containing protein</fullName>
    </recommendedName>
</protein>
<evidence type="ECO:0000313" key="4">
    <source>
        <dbReference type="Proteomes" id="UP000322899"/>
    </source>
</evidence>
<dbReference type="PROSITE" id="PS51184">
    <property type="entry name" value="JMJC"/>
    <property type="match status" value="1"/>
</dbReference>
<organism evidence="3 4">
    <name type="scientific">Cafeteria roenbergensis</name>
    <name type="common">Marine flagellate</name>
    <dbReference type="NCBI Taxonomy" id="33653"/>
    <lineage>
        <taxon>Eukaryota</taxon>
        <taxon>Sar</taxon>
        <taxon>Stramenopiles</taxon>
        <taxon>Bigyra</taxon>
        <taxon>Opalozoa</taxon>
        <taxon>Bicosoecida</taxon>
        <taxon>Cafeteriaceae</taxon>
        <taxon>Cafeteria</taxon>
    </lineage>
</organism>
<dbReference type="Gene3D" id="2.60.120.650">
    <property type="entry name" value="Cupin"/>
    <property type="match status" value="1"/>
</dbReference>
<dbReference type="InterPro" id="IPR041667">
    <property type="entry name" value="Cupin_8"/>
</dbReference>
<reference evidence="3 4" key="1">
    <citation type="submission" date="2019-07" db="EMBL/GenBank/DDBJ databases">
        <title>Genomes of Cafeteria roenbergensis.</title>
        <authorList>
            <person name="Fischer M.G."/>
            <person name="Hackl T."/>
            <person name="Roman M."/>
        </authorList>
    </citation>
    <scope>NUCLEOTIDE SEQUENCE [LARGE SCALE GENOMIC DNA]</scope>
    <source>
        <strain evidence="3 4">E4-10P</strain>
    </source>
</reference>
<dbReference type="InterPro" id="IPR003347">
    <property type="entry name" value="JmjC_dom"/>
</dbReference>
<feature type="region of interest" description="Disordered" evidence="1">
    <location>
        <begin position="358"/>
        <end position="389"/>
    </location>
</feature>
<dbReference type="EMBL" id="VLTO01000003">
    <property type="protein sequence ID" value="KAA0177786.1"/>
    <property type="molecule type" value="Genomic_DNA"/>
</dbReference>
<proteinExistence type="predicted"/>
<dbReference type="PANTHER" id="PTHR12461:SF100">
    <property type="entry name" value="JMJC DOMAIN-CONTAINING PROTEIN 4"/>
    <property type="match status" value="1"/>
</dbReference>
<accession>A0A5A8EIR0</accession>
<feature type="region of interest" description="Disordered" evidence="1">
    <location>
        <begin position="293"/>
        <end position="326"/>
    </location>
</feature>
<dbReference type="OrthoDB" id="415358at2759"/>
<name>A0A5A8EIR0_CAFRO</name>
<gene>
    <name evidence="3" type="ORF">FNF27_00957</name>
</gene>
<feature type="domain" description="JmjC" evidence="2">
    <location>
        <begin position="142"/>
        <end position="494"/>
    </location>
</feature>
<evidence type="ECO:0000259" key="2">
    <source>
        <dbReference type="PROSITE" id="PS51184"/>
    </source>
</evidence>
<dbReference type="PANTHER" id="PTHR12461">
    <property type="entry name" value="HYPOXIA-INDUCIBLE FACTOR 1 ALPHA INHIBITOR-RELATED"/>
    <property type="match status" value="1"/>
</dbReference>